<feature type="non-terminal residue" evidence="3">
    <location>
        <position position="1"/>
    </location>
</feature>
<dbReference type="InterPro" id="IPR036236">
    <property type="entry name" value="Znf_C2H2_sf"/>
</dbReference>
<dbReference type="SUPFAM" id="SSF57667">
    <property type="entry name" value="beta-beta-alpha zinc fingers"/>
    <property type="match status" value="1"/>
</dbReference>
<dbReference type="PROSITE" id="PS50157">
    <property type="entry name" value="ZINC_FINGER_C2H2_2"/>
    <property type="match status" value="1"/>
</dbReference>
<keyword evidence="1" id="KW-0862">Zinc</keyword>
<gene>
    <name evidence="3" type="ORF">FKW44_006819</name>
</gene>
<protein>
    <submittedName>
        <fullName evidence="3">Zinc finger protein 135like</fullName>
    </submittedName>
</protein>
<dbReference type="GO" id="GO:0008270">
    <property type="term" value="F:zinc ion binding"/>
    <property type="evidence" value="ECO:0007669"/>
    <property type="project" value="UniProtKB-KW"/>
</dbReference>
<proteinExistence type="predicted"/>
<reference evidence="4" key="1">
    <citation type="submission" date="2021-01" db="EMBL/GenBank/DDBJ databases">
        <title>Caligus Genome Assembly.</title>
        <authorList>
            <person name="Gallardo-Escarate C."/>
        </authorList>
    </citation>
    <scope>NUCLEOTIDE SEQUENCE [LARGE SCALE GENOMIC DNA]</scope>
</reference>
<keyword evidence="1" id="KW-0863">Zinc-finger</keyword>
<evidence type="ECO:0000313" key="3">
    <source>
        <dbReference type="EMBL" id="QQP54103.1"/>
    </source>
</evidence>
<keyword evidence="1" id="KW-0479">Metal-binding</keyword>
<evidence type="ECO:0000256" key="1">
    <source>
        <dbReference type="PROSITE-ProRule" id="PRU00042"/>
    </source>
</evidence>
<dbReference type="OrthoDB" id="6376466at2759"/>
<dbReference type="AlphaFoldDB" id="A0A7T8KDV7"/>
<dbReference type="Proteomes" id="UP000595437">
    <property type="component" value="Chromosome 4"/>
</dbReference>
<dbReference type="EMBL" id="CP045893">
    <property type="protein sequence ID" value="QQP54103.1"/>
    <property type="molecule type" value="Genomic_DNA"/>
</dbReference>
<accession>A0A7T8KDV7</accession>
<evidence type="ECO:0000259" key="2">
    <source>
        <dbReference type="PROSITE" id="PS50157"/>
    </source>
</evidence>
<dbReference type="Gene3D" id="3.30.160.60">
    <property type="entry name" value="Classic Zinc Finger"/>
    <property type="match status" value="1"/>
</dbReference>
<dbReference type="InterPro" id="IPR013087">
    <property type="entry name" value="Znf_C2H2_type"/>
</dbReference>
<feature type="domain" description="C2H2-type" evidence="2">
    <location>
        <begin position="57"/>
        <end position="86"/>
    </location>
</feature>
<keyword evidence="4" id="KW-1185">Reference proteome</keyword>
<name>A0A7T8KDV7_CALRO</name>
<sequence>SSPGDRPQIPKERQVTTPINLKLSNALAATTCRTIVASDNDVSNGFVKDGKSTSLVFEATESVCGKKFVCVTTMKRHLVTHTGEKPFPAKSVGSNTLKKGI</sequence>
<organism evidence="3 4">
    <name type="scientific">Caligus rogercresseyi</name>
    <name type="common">Sea louse</name>
    <dbReference type="NCBI Taxonomy" id="217165"/>
    <lineage>
        <taxon>Eukaryota</taxon>
        <taxon>Metazoa</taxon>
        <taxon>Ecdysozoa</taxon>
        <taxon>Arthropoda</taxon>
        <taxon>Crustacea</taxon>
        <taxon>Multicrustacea</taxon>
        <taxon>Hexanauplia</taxon>
        <taxon>Copepoda</taxon>
        <taxon>Siphonostomatoida</taxon>
        <taxon>Caligidae</taxon>
        <taxon>Caligus</taxon>
    </lineage>
</organism>
<evidence type="ECO:0000313" key="4">
    <source>
        <dbReference type="Proteomes" id="UP000595437"/>
    </source>
</evidence>